<keyword evidence="7" id="KW-0472">Membrane</keyword>
<feature type="transmembrane region" description="Helical" evidence="7">
    <location>
        <begin position="234"/>
        <end position="254"/>
    </location>
</feature>
<keyword evidence="10" id="KW-1185">Reference proteome</keyword>
<evidence type="ECO:0000256" key="5">
    <source>
        <dbReference type="ARBA" id="ARBA00022777"/>
    </source>
</evidence>
<dbReference type="Pfam" id="PF02518">
    <property type="entry name" value="HATPase_c"/>
    <property type="match status" value="1"/>
</dbReference>
<feature type="domain" description="Histidine kinase" evidence="8">
    <location>
        <begin position="273"/>
        <end position="484"/>
    </location>
</feature>
<dbReference type="RefSeq" id="WP_330106697.1">
    <property type="nucleotide sequence ID" value="NZ_JAZDQT010000001.1"/>
</dbReference>
<keyword evidence="7" id="KW-0812">Transmembrane</keyword>
<proteinExistence type="predicted"/>
<evidence type="ECO:0000259" key="8">
    <source>
        <dbReference type="PROSITE" id="PS50109"/>
    </source>
</evidence>
<sequence length="484" mass="55565">MQKKITWVLVLMSFCVLGITGLQLYWNYQNYQTTVTNFKKDSNDALTKAVDDEIGLRHQLIKSAVRKWLSDTAFITITCDINNRDSNTVFHMRDTHPYFKDAKPVSIGIANFKEKVRQITPEAKNIFINHFTDNTLGGDLRKGIIYFYTQRLGDSLSRIYNSTKANTNSLATLFKKELTKKGIYTPFKLNVKKNDQKIFVTPKVNTALRRPYEKEMVWASLENPNAYYFREMRWLIISSLLLIGITVFCFYYTVKTLLNQSKLVAMKNQFISNMTHEIHTPLSSIQITAEAMQQFDQDVATRNKYLDIILYQTKKLTHLTKEILGNAKLEHIAFPTNETIKLRHLVTEVIDSVPLPTGTHIQFEASPDLVIKGNQLHLFRALSNVVENAIKYNTATNPLITIYYLVKNKEVNIYIADNGPGIADEFKGKIFDQFFRVPTGNVHDIKGYGLGLSYVQKVIMQHRGQIKVSDNRPNGSIFIIQLPI</sequence>
<reference evidence="9 10" key="1">
    <citation type="submission" date="2024-01" db="EMBL/GenBank/DDBJ databases">
        <title>Pedobacter sp. nov., isolated from fresh soil.</title>
        <authorList>
            <person name="Le N.T.T."/>
        </authorList>
    </citation>
    <scope>NUCLEOTIDE SEQUENCE [LARGE SCALE GENOMIC DNA]</scope>
    <source>
        <strain evidence="9 10">KR3-3</strain>
    </source>
</reference>
<dbReference type="InterPro" id="IPR036097">
    <property type="entry name" value="HisK_dim/P_sf"/>
</dbReference>
<dbReference type="Gene3D" id="1.10.287.130">
    <property type="match status" value="1"/>
</dbReference>
<dbReference type="SUPFAM" id="SSF47384">
    <property type="entry name" value="Homodimeric domain of signal transducing histidine kinase"/>
    <property type="match status" value="1"/>
</dbReference>
<evidence type="ECO:0000256" key="3">
    <source>
        <dbReference type="ARBA" id="ARBA00022553"/>
    </source>
</evidence>
<dbReference type="InterPro" id="IPR036890">
    <property type="entry name" value="HATPase_C_sf"/>
</dbReference>
<dbReference type="CDD" id="cd00082">
    <property type="entry name" value="HisKA"/>
    <property type="match status" value="1"/>
</dbReference>
<keyword evidence="6" id="KW-0902">Two-component regulatory system</keyword>
<evidence type="ECO:0000313" key="10">
    <source>
        <dbReference type="Proteomes" id="UP001336835"/>
    </source>
</evidence>
<keyword evidence="7" id="KW-1133">Transmembrane helix</keyword>
<dbReference type="Gene3D" id="3.30.565.10">
    <property type="entry name" value="Histidine kinase-like ATPase, C-terminal domain"/>
    <property type="match status" value="1"/>
</dbReference>
<evidence type="ECO:0000256" key="7">
    <source>
        <dbReference type="SAM" id="Phobius"/>
    </source>
</evidence>
<evidence type="ECO:0000256" key="4">
    <source>
        <dbReference type="ARBA" id="ARBA00022679"/>
    </source>
</evidence>
<dbReference type="GO" id="GO:0016301">
    <property type="term" value="F:kinase activity"/>
    <property type="evidence" value="ECO:0007669"/>
    <property type="project" value="UniProtKB-KW"/>
</dbReference>
<dbReference type="InterPro" id="IPR005467">
    <property type="entry name" value="His_kinase_dom"/>
</dbReference>
<dbReference type="Pfam" id="PF00512">
    <property type="entry name" value="HisKA"/>
    <property type="match status" value="1"/>
</dbReference>
<evidence type="ECO:0000313" key="9">
    <source>
        <dbReference type="EMBL" id="MEE1944323.1"/>
    </source>
</evidence>
<comment type="caution">
    <text evidence="9">The sequence shown here is derived from an EMBL/GenBank/DDBJ whole genome shotgun (WGS) entry which is preliminary data.</text>
</comment>
<organism evidence="9 10">
    <name type="scientific">Pedobacter albus</name>
    <dbReference type="NCBI Taxonomy" id="3113905"/>
    <lineage>
        <taxon>Bacteria</taxon>
        <taxon>Pseudomonadati</taxon>
        <taxon>Bacteroidota</taxon>
        <taxon>Sphingobacteriia</taxon>
        <taxon>Sphingobacteriales</taxon>
        <taxon>Sphingobacteriaceae</taxon>
        <taxon>Pedobacter</taxon>
    </lineage>
</organism>
<dbReference type="SMART" id="SM00388">
    <property type="entry name" value="HisKA"/>
    <property type="match status" value="1"/>
</dbReference>
<evidence type="ECO:0000256" key="1">
    <source>
        <dbReference type="ARBA" id="ARBA00000085"/>
    </source>
</evidence>
<dbReference type="InterPro" id="IPR004358">
    <property type="entry name" value="Sig_transdc_His_kin-like_C"/>
</dbReference>
<dbReference type="SUPFAM" id="SSF55874">
    <property type="entry name" value="ATPase domain of HSP90 chaperone/DNA topoisomerase II/histidine kinase"/>
    <property type="match status" value="1"/>
</dbReference>
<name>A0ABU7I4D6_9SPHI</name>
<dbReference type="PROSITE" id="PS50109">
    <property type="entry name" value="HIS_KIN"/>
    <property type="match status" value="1"/>
</dbReference>
<dbReference type="PANTHER" id="PTHR45453">
    <property type="entry name" value="PHOSPHATE REGULON SENSOR PROTEIN PHOR"/>
    <property type="match status" value="1"/>
</dbReference>
<dbReference type="SMART" id="SM00387">
    <property type="entry name" value="HATPase_c"/>
    <property type="match status" value="1"/>
</dbReference>
<comment type="catalytic activity">
    <reaction evidence="1">
        <text>ATP + protein L-histidine = ADP + protein N-phospho-L-histidine.</text>
        <dbReference type="EC" id="2.7.13.3"/>
    </reaction>
</comment>
<dbReference type="EC" id="2.7.13.3" evidence="2"/>
<evidence type="ECO:0000256" key="2">
    <source>
        <dbReference type="ARBA" id="ARBA00012438"/>
    </source>
</evidence>
<dbReference type="PRINTS" id="PR00344">
    <property type="entry name" value="BCTRLSENSOR"/>
</dbReference>
<evidence type="ECO:0000256" key="6">
    <source>
        <dbReference type="ARBA" id="ARBA00023012"/>
    </source>
</evidence>
<gene>
    <name evidence="9" type="ORF">VRU48_04340</name>
</gene>
<dbReference type="InterPro" id="IPR003594">
    <property type="entry name" value="HATPase_dom"/>
</dbReference>
<dbReference type="InterPro" id="IPR050351">
    <property type="entry name" value="BphY/WalK/GraS-like"/>
</dbReference>
<dbReference type="EMBL" id="JAZDQT010000001">
    <property type="protein sequence ID" value="MEE1944323.1"/>
    <property type="molecule type" value="Genomic_DNA"/>
</dbReference>
<accession>A0ABU7I4D6</accession>
<keyword evidence="3" id="KW-0597">Phosphoprotein</keyword>
<dbReference type="Proteomes" id="UP001336835">
    <property type="component" value="Unassembled WGS sequence"/>
</dbReference>
<dbReference type="PANTHER" id="PTHR45453:SF1">
    <property type="entry name" value="PHOSPHATE REGULON SENSOR PROTEIN PHOR"/>
    <property type="match status" value="1"/>
</dbReference>
<feature type="transmembrane region" description="Helical" evidence="7">
    <location>
        <begin position="7"/>
        <end position="26"/>
    </location>
</feature>
<keyword evidence="5 9" id="KW-0418">Kinase</keyword>
<protein>
    <recommendedName>
        <fullName evidence="2">histidine kinase</fullName>
        <ecNumber evidence="2">2.7.13.3</ecNumber>
    </recommendedName>
</protein>
<dbReference type="InterPro" id="IPR003661">
    <property type="entry name" value="HisK_dim/P_dom"/>
</dbReference>
<keyword evidence="4" id="KW-0808">Transferase</keyword>